<sequence>MWKSETKERKDNNTMKNKDKLYNKIELYYQILDEAKKYFTPQKLCKESIQDFFKAMQKQHKALRTYGLFKHKNKEGNFFII</sequence>
<gene>
    <name evidence="1" type="ORF">NCTC12264_01970</name>
</gene>
<dbReference type="AlphaFoldDB" id="A0A381F4T4"/>
<accession>A0A381F4T4</accession>
<name>A0A381F4T4_CAMUP</name>
<dbReference type="Proteomes" id="UP000254161">
    <property type="component" value="Unassembled WGS sequence"/>
</dbReference>
<evidence type="ECO:0000313" key="2">
    <source>
        <dbReference type="Proteomes" id="UP000254161"/>
    </source>
</evidence>
<proteinExistence type="predicted"/>
<organism evidence="1 2">
    <name type="scientific">Campylobacter upsaliensis</name>
    <dbReference type="NCBI Taxonomy" id="28080"/>
    <lineage>
        <taxon>Bacteria</taxon>
        <taxon>Pseudomonadati</taxon>
        <taxon>Campylobacterota</taxon>
        <taxon>Epsilonproteobacteria</taxon>
        <taxon>Campylobacterales</taxon>
        <taxon>Campylobacteraceae</taxon>
        <taxon>Campylobacter</taxon>
    </lineage>
</organism>
<dbReference type="EMBL" id="UFUZ01000003">
    <property type="protein sequence ID" value="SUX41152.1"/>
    <property type="molecule type" value="Genomic_DNA"/>
</dbReference>
<protein>
    <submittedName>
        <fullName evidence="1">Uncharacterized protein</fullName>
    </submittedName>
</protein>
<evidence type="ECO:0000313" key="1">
    <source>
        <dbReference type="EMBL" id="SUX41152.1"/>
    </source>
</evidence>
<reference evidence="1 2" key="1">
    <citation type="submission" date="2018-06" db="EMBL/GenBank/DDBJ databases">
        <authorList>
            <consortium name="Pathogen Informatics"/>
            <person name="Doyle S."/>
        </authorList>
    </citation>
    <scope>NUCLEOTIDE SEQUENCE [LARGE SCALE GENOMIC DNA]</scope>
    <source>
        <strain evidence="1 2">NCTC12264</strain>
    </source>
</reference>